<proteinExistence type="predicted"/>
<dbReference type="SUPFAM" id="SSF48403">
    <property type="entry name" value="Ankyrin repeat"/>
    <property type="match status" value="1"/>
</dbReference>
<name>A0A9N8RI57_GIBZA</name>
<evidence type="ECO:0000313" key="1">
    <source>
        <dbReference type="EMBL" id="CAG1994452.1"/>
    </source>
</evidence>
<accession>A0A9N8RI57</accession>
<protein>
    <recommendedName>
        <fullName evidence="3">Ankyrin repeat protein</fullName>
    </recommendedName>
</protein>
<sequence>MELMRTSASEGDEEAIAIFLDDRCSMICIDRAFRAASEGSHIQVIERLLEAGADVNAAAAGSEERTAL</sequence>
<evidence type="ECO:0000313" key="2">
    <source>
        <dbReference type="Proteomes" id="UP000746612"/>
    </source>
</evidence>
<comment type="caution">
    <text evidence="1">The sequence shown here is derived from an EMBL/GenBank/DDBJ whole genome shotgun (WGS) entry which is preliminary data.</text>
</comment>
<organism evidence="1 2">
    <name type="scientific">Gibberella zeae</name>
    <name type="common">Wheat head blight fungus</name>
    <name type="synonym">Fusarium graminearum</name>
    <dbReference type="NCBI Taxonomy" id="5518"/>
    <lineage>
        <taxon>Eukaryota</taxon>
        <taxon>Fungi</taxon>
        <taxon>Dikarya</taxon>
        <taxon>Ascomycota</taxon>
        <taxon>Pezizomycotina</taxon>
        <taxon>Sordariomycetes</taxon>
        <taxon>Hypocreomycetidae</taxon>
        <taxon>Hypocreales</taxon>
        <taxon>Nectriaceae</taxon>
        <taxon>Fusarium</taxon>
    </lineage>
</organism>
<dbReference type="Gene3D" id="1.25.40.20">
    <property type="entry name" value="Ankyrin repeat-containing domain"/>
    <property type="match status" value="1"/>
</dbReference>
<dbReference type="AlphaFoldDB" id="A0A9N8RI57"/>
<dbReference type="InterPro" id="IPR036770">
    <property type="entry name" value="Ankyrin_rpt-contain_sf"/>
</dbReference>
<dbReference type="EMBL" id="CAJPIJ010000157">
    <property type="protein sequence ID" value="CAG1994452.1"/>
    <property type="molecule type" value="Genomic_DNA"/>
</dbReference>
<dbReference type="Proteomes" id="UP000746612">
    <property type="component" value="Unassembled WGS sequence"/>
</dbReference>
<gene>
    <name evidence="1" type="ORF">MDCFG202_LOCUS389421</name>
</gene>
<evidence type="ECO:0008006" key="3">
    <source>
        <dbReference type="Google" id="ProtNLM"/>
    </source>
</evidence>
<reference evidence="1" key="1">
    <citation type="submission" date="2021-03" db="EMBL/GenBank/DDBJ databases">
        <authorList>
            <person name="Alouane T."/>
            <person name="Langin T."/>
            <person name="Bonhomme L."/>
        </authorList>
    </citation>
    <scope>NUCLEOTIDE SEQUENCE</scope>
    <source>
        <strain evidence="1">MDC_Fg202</strain>
    </source>
</reference>